<evidence type="ECO:0000313" key="3">
    <source>
        <dbReference type="Proteomes" id="UP000800094"/>
    </source>
</evidence>
<name>A0A6A6IXH4_9PLEO</name>
<organism evidence="2 3">
    <name type="scientific">Trematosphaeria pertusa</name>
    <dbReference type="NCBI Taxonomy" id="390896"/>
    <lineage>
        <taxon>Eukaryota</taxon>
        <taxon>Fungi</taxon>
        <taxon>Dikarya</taxon>
        <taxon>Ascomycota</taxon>
        <taxon>Pezizomycotina</taxon>
        <taxon>Dothideomycetes</taxon>
        <taxon>Pleosporomycetidae</taxon>
        <taxon>Pleosporales</taxon>
        <taxon>Massarineae</taxon>
        <taxon>Trematosphaeriaceae</taxon>
        <taxon>Trematosphaeria</taxon>
    </lineage>
</organism>
<proteinExistence type="predicted"/>
<feature type="transmembrane region" description="Helical" evidence="1">
    <location>
        <begin position="515"/>
        <end position="535"/>
    </location>
</feature>
<dbReference type="Proteomes" id="UP000800094">
    <property type="component" value="Unassembled WGS sequence"/>
</dbReference>
<feature type="transmembrane region" description="Helical" evidence="1">
    <location>
        <begin position="426"/>
        <end position="444"/>
    </location>
</feature>
<keyword evidence="1" id="KW-0472">Membrane</keyword>
<accession>A0A6A6IXH4</accession>
<keyword evidence="3" id="KW-1185">Reference proteome</keyword>
<protein>
    <submittedName>
        <fullName evidence="2">Uncharacterized protein</fullName>
    </submittedName>
</protein>
<dbReference type="EMBL" id="ML987190">
    <property type="protein sequence ID" value="KAF2255255.1"/>
    <property type="molecule type" value="Genomic_DNA"/>
</dbReference>
<evidence type="ECO:0000256" key="1">
    <source>
        <dbReference type="SAM" id="Phobius"/>
    </source>
</evidence>
<sequence>MAYYGVTNTTATPRCTYSTDLFIESASDICGRYIKPLQVCPTKDVTPAVRLEAASQVSLCMHSIWDQGWASNGLNTSTQNTSFNLAPVTVEKDPECAYPDFLPILQKTCAFDLDHFDDTCNATTSGLSERFDYTACQQHAAIQYVRCTLQKDADEVENCVSRNAVKVDWLDQLQTYTGAKSCTRIILYLVIQVLHNLRHIIGSLLSVLLLPVVIRSTFQKWSSRKRSRQTPGFEMAHHGDPTKGEAHVTERGVNVNDVPEGTPISPWTREKRYTLKATRMLQTMGRELLTAYLTFLVLDQSKVFRGASFGEEVSFYLIRPRPAPFYGILGFFVPWSQKALAELVVDGILSFGAGTNVASRFWHLVNKPPADPAAPAGDLKTLAVGAIMMCIPAFTVLAITFLISMGYAAVADDSSSSRRKKKDGDGWAWLVAGLCIWAMQLLLIGLFICALPLIAIIEMLASTIITIRNHIKRRKDRNNNPTFADSEDSSWTGVMQRARSKWEEPLTTESRRFRVMYVLFVFASFIINVGNWVFFGMYLTIEGEMFCPAKVDELVAVWILVPLGIDMFFFAFRMWTGEIVFWEGTSYAVAV</sequence>
<feature type="transmembrane region" description="Helical" evidence="1">
    <location>
        <begin position="382"/>
        <end position="405"/>
    </location>
</feature>
<dbReference type="OrthoDB" id="3525430at2759"/>
<evidence type="ECO:0000313" key="2">
    <source>
        <dbReference type="EMBL" id="KAF2255255.1"/>
    </source>
</evidence>
<dbReference type="GeneID" id="54581290"/>
<feature type="transmembrane region" description="Helical" evidence="1">
    <location>
        <begin position="450"/>
        <end position="467"/>
    </location>
</feature>
<dbReference type="RefSeq" id="XP_033690259.1">
    <property type="nucleotide sequence ID" value="XM_033827960.1"/>
</dbReference>
<reference evidence="2" key="1">
    <citation type="journal article" date="2020" name="Stud. Mycol.">
        <title>101 Dothideomycetes genomes: a test case for predicting lifestyles and emergence of pathogens.</title>
        <authorList>
            <person name="Haridas S."/>
            <person name="Albert R."/>
            <person name="Binder M."/>
            <person name="Bloem J."/>
            <person name="Labutti K."/>
            <person name="Salamov A."/>
            <person name="Andreopoulos B."/>
            <person name="Baker S."/>
            <person name="Barry K."/>
            <person name="Bills G."/>
            <person name="Bluhm B."/>
            <person name="Cannon C."/>
            <person name="Castanera R."/>
            <person name="Culley D."/>
            <person name="Daum C."/>
            <person name="Ezra D."/>
            <person name="Gonzalez J."/>
            <person name="Henrissat B."/>
            <person name="Kuo A."/>
            <person name="Liang C."/>
            <person name="Lipzen A."/>
            <person name="Lutzoni F."/>
            <person name="Magnuson J."/>
            <person name="Mondo S."/>
            <person name="Nolan M."/>
            <person name="Ohm R."/>
            <person name="Pangilinan J."/>
            <person name="Park H.-J."/>
            <person name="Ramirez L."/>
            <person name="Alfaro M."/>
            <person name="Sun H."/>
            <person name="Tritt A."/>
            <person name="Yoshinaga Y."/>
            <person name="Zwiers L.-H."/>
            <person name="Turgeon B."/>
            <person name="Goodwin S."/>
            <person name="Spatafora J."/>
            <person name="Crous P."/>
            <person name="Grigoriev I."/>
        </authorList>
    </citation>
    <scope>NUCLEOTIDE SEQUENCE</scope>
    <source>
        <strain evidence="2">CBS 122368</strain>
    </source>
</reference>
<dbReference type="AlphaFoldDB" id="A0A6A6IXH4"/>
<keyword evidence="1" id="KW-1133">Transmembrane helix</keyword>
<keyword evidence="1" id="KW-0812">Transmembrane</keyword>
<feature type="transmembrane region" description="Helical" evidence="1">
    <location>
        <begin position="555"/>
        <end position="572"/>
    </location>
</feature>
<gene>
    <name evidence="2" type="ORF">BU26DRAFT_515003</name>
</gene>